<dbReference type="Proteomes" id="UP000198906">
    <property type="component" value="Unassembled WGS sequence"/>
</dbReference>
<dbReference type="InterPro" id="IPR023296">
    <property type="entry name" value="Glyco_hydro_beta-prop_sf"/>
</dbReference>
<dbReference type="GO" id="GO:0005975">
    <property type="term" value="P:carbohydrate metabolic process"/>
    <property type="evidence" value="ECO:0007669"/>
    <property type="project" value="InterPro"/>
</dbReference>
<feature type="signal peptide" evidence="8">
    <location>
        <begin position="1"/>
        <end position="32"/>
    </location>
</feature>
<dbReference type="SUPFAM" id="SSF75005">
    <property type="entry name" value="Arabinanase/levansucrase/invertase"/>
    <property type="match status" value="1"/>
</dbReference>
<organism evidence="9 10">
    <name type="scientific">Micromonospora inyonensis</name>
    <dbReference type="NCBI Taxonomy" id="47866"/>
    <lineage>
        <taxon>Bacteria</taxon>
        <taxon>Bacillati</taxon>
        <taxon>Actinomycetota</taxon>
        <taxon>Actinomycetes</taxon>
        <taxon>Micromonosporales</taxon>
        <taxon>Micromonosporaceae</taxon>
        <taxon>Micromonospora</taxon>
    </lineage>
</organism>
<feature type="chain" id="PRO_5039449117" evidence="8">
    <location>
        <begin position="33"/>
        <end position="355"/>
    </location>
</feature>
<comment type="similarity">
    <text evidence="1 6">Belongs to the glycosyl hydrolase 43 family.</text>
</comment>
<reference evidence="10" key="1">
    <citation type="submission" date="2016-06" db="EMBL/GenBank/DDBJ databases">
        <authorList>
            <person name="Varghese N."/>
        </authorList>
    </citation>
    <scope>NUCLEOTIDE SEQUENCE [LARGE SCALE GENOMIC DNA]</scope>
    <source>
        <strain evidence="10">DSM 46123</strain>
    </source>
</reference>
<evidence type="ECO:0000256" key="5">
    <source>
        <dbReference type="PIRSR" id="PIRSR606710-2"/>
    </source>
</evidence>
<gene>
    <name evidence="9" type="ORF">GA0074694_0682</name>
</gene>
<evidence type="ECO:0000256" key="8">
    <source>
        <dbReference type="SAM" id="SignalP"/>
    </source>
</evidence>
<evidence type="ECO:0000256" key="1">
    <source>
        <dbReference type="ARBA" id="ARBA00009865"/>
    </source>
</evidence>
<evidence type="ECO:0000256" key="3">
    <source>
        <dbReference type="ARBA" id="ARBA00023295"/>
    </source>
</evidence>
<dbReference type="Gene3D" id="2.115.10.20">
    <property type="entry name" value="Glycosyl hydrolase domain, family 43"/>
    <property type="match status" value="1"/>
</dbReference>
<feature type="region of interest" description="Disordered" evidence="7">
    <location>
        <begin position="333"/>
        <end position="355"/>
    </location>
</feature>
<name>A0A1C6RB87_9ACTN</name>
<dbReference type="Pfam" id="PF04616">
    <property type="entry name" value="Glyco_hydro_43"/>
    <property type="match status" value="1"/>
</dbReference>
<dbReference type="PANTHER" id="PTHR42812">
    <property type="entry name" value="BETA-XYLOSIDASE"/>
    <property type="match status" value="1"/>
</dbReference>
<dbReference type="InterPro" id="IPR051795">
    <property type="entry name" value="Glycosyl_Hydrlase_43"/>
</dbReference>
<evidence type="ECO:0000256" key="6">
    <source>
        <dbReference type="RuleBase" id="RU361187"/>
    </source>
</evidence>
<evidence type="ECO:0000256" key="4">
    <source>
        <dbReference type="PIRSR" id="PIRSR606710-1"/>
    </source>
</evidence>
<feature type="site" description="Important for catalytic activity, responsible for pKa modulation of the active site Glu and correct orientation of both the proton donor and substrate" evidence="5">
    <location>
        <position position="173"/>
    </location>
</feature>
<accession>A0A1C6RB87</accession>
<dbReference type="CDD" id="cd08999">
    <property type="entry name" value="GH43_ABN-like"/>
    <property type="match status" value="1"/>
</dbReference>
<protein>
    <submittedName>
        <fullName evidence="9">Glycosyl hydrolases family 43</fullName>
    </submittedName>
</protein>
<sequence>MTAPAIRRRGATAGAAVAPLVAGLLATALLVAGCTAPDEPSATTTGSDMFTNPVIATNSPDPHAIRVGDTWYLFHTNGDGRNVPVHTSPDLVDWTPAGDALPELPAWANPGKTWAPEAIALAPDRFVLYYTVAGRSSGRQCVGRAVASAPQGPYRDDSSGPLICQAERGGAIDASPFWDTDGTLWLLWKNDGNAVGRDTWLWSQRLSADGLELVGEPTKLLKQTEPWEGRLIEGPFFWRRDGTLYLFFAANAYNRAEYAEGYAICESPTGPCVKAPENPILRSNAAASGPGHASMVESDGRTWLLYHAWPPGQEGSVSPGRQTWLDEVVWRDGRPVVKGPTGTPQPHPLPHRQTR</sequence>
<proteinExistence type="inferred from homology"/>
<dbReference type="EMBL" id="FMHU01000001">
    <property type="protein sequence ID" value="SCL14248.1"/>
    <property type="molecule type" value="Genomic_DNA"/>
</dbReference>
<keyword evidence="8" id="KW-0732">Signal</keyword>
<dbReference type="GO" id="GO:0004553">
    <property type="term" value="F:hydrolase activity, hydrolyzing O-glycosyl compounds"/>
    <property type="evidence" value="ECO:0007669"/>
    <property type="project" value="InterPro"/>
</dbReference>
<keyword evidence="3 6" id="KW-0326">Glycosidase</keyword>
<keyword evidence="2 6" id="KW-0378">Hydrolase</keyword>
<keyword evidence="10" id="KW-1185">Reference proteome</keyword>
<evidence type="ECO:0000313" key="9">
    <source>
        <dbReference type="EMBL" id="SCL14248.1"/>
    </source>
</evidence>
<dbReference type="RefSeq" id="WP_091452224.1">
    <property type="nucleotide sequence ID" value="NZ_FMHU01000001.1"/>
</dbReference>
<feature type="active site" description="Proton donor" evidence="4">
    <location>
        <position position="233"/>
    </location>
</feature>
<evidence type="ECO:0000313" key="10">
    <source>
        <dbReference type="Proteomes" id="UP000198906"/>
    </source>
</evidence>
<evidence type="ECO:0000256" key="7">
    <source>
        <dbReference type="SAM" id="MobiDB-lite"/>
    </source>
</evidence>
<evidence type="ECO:0000256" key="2">
    <source>
        <dbReference type="ARBA" id="ARBA00022801"/>
    </source>
</evidence>
<dbReference type="AlphaFoldDB" id="A0A1C6RB87"/>
<dbReference type="PROSITE" id="PS51257">
    <property type="entry name" value="PROKAR_LIPOPROTEIN"/>
    <property type="match status" value="1"/>
</dbReference>
<dbReference type="STRING" id="47866.GA0074694_0682"/>
<dbReference type="PANTHER" id="PTHR42812:SF5">
    <property type="entry name" value="ENDO-ARABINASE"/>
    <property type="match status" value="1"/>
</dbReference>
<feature type="active site" description="Proton acceptor" evidence="4">
    <location>
        <position position="61"/>
    </location>
</feature>
<dbReference type="InterPro" id="IPR006710">
    <property type="entry name" value="Glyco_hydro_43"/>
</dbReference>